<proteinExistence type="predicted"/>
<name>A0AAV2AJP7_9ARAC</name>
<comment type="caution">
    <text evidence="2">The sequence shown here is derived from an EMBL/GenBank/DDBJ whole genome shotgun (WGS) entry which is preliminary data.</text>
</comment>
<gene>
    <name evidence="2" type="ORF">LARSCL_LOCUS12879</name>
</gene>
<reference evidence="2 3" key="1">
    <citation type="submission" date="2024-04" db="EMBL/GenBank/DDBJ databases">
        <authorList>
            <person name="Rising A."/>
            <person name="Reimegard J."/>
            <person name="Sonavane S."/>
            <person name="Akerstrom W."/>
            <person name="Nylinder S."/>
            <person name="Hedman E."/>
            <person name="Kallberg Y."/>
        </authorList>
    </citation>
    <scope>NUCLEOTIDE SEQUENCE [LARGE SCALE GENOMIC DNA]</scope>
</reference>
<feature type="region of interest" description="Disordered" evidence="1">
    <location>
        <begin position="344"/>
        <end position="366"/>
    </location>
</feature>
<dbReference type="EMBL" id="CAXIEN010000173">
    <property type="protein sequence ID" value="CAL1283907.1"/>
    <property type="molecule type" value="Genomic_DNA"/>
</dbReference>
<keyword evidence="3" id="KW-1185">Reference proteome</keyword>
<evidence type="ECO:0000256" key="1">
    <source>
        <dbReference type="SAM" id="MobiDB-lite"/>
    </source>
</evidence>
<evidence type="ECO:0008006" key="4">
    <source>
        <dbReference type="Google" id="ProtNLM"/>
    </source>
</evidence>
<evidence type="ECO:0000313" key="3">
    <source>
        <dbReference type="Proteomes" id="UP001497382"/>
    </source>
</evidence>
<dbReference type="Proteomes" id="UP001497382">
    <property type="component" value="Unassembled WGS sequence"/>
</dbReference>
<organism evidence="2 3">
    <name type="scientific">Larinioides sclopetarius</name>
    <dbReference type="NCBI Taxonomy" id="280406"/>
    <lineage>
        <taxon>Eukaryota</taxon>
        <taxon>Metazoa</taxon>
        <taxon>Ecdysozoa</taxon>
        <taxon>Arthropoda</taxon>
        <taxon>Chelicerata</taxon>
        <taxon>Arachnida</taxon>
        <taxon>Araneae</taxon>
        <taxon>Araneomorphae</taxon>
        <taxon>Entelegynae</taxon>
        <taxon>Araneoidea</taxon>
        <taxon>Araneidae</taxon>
        <taxon>Larinioides</taxon>
    </lineage>
</organism>
<dbReference type="AlphaFoldDB" id="A0AAV2AJP7"/>
<protein>
    <recommendedName>
        <fullName evidence="4">CCHC-type domain-containing protein</fullName>
    </recommendedName>
</protein>
<evidence type="ECO:0000313" key="2">
    <source>
        <dbReference type="EMBL" id="CAL1283907.1"/>
    </source>
</evidence>
<accession>A0AAV2AJP7</accession>
<sequence>MRSYSSVVCNLPKEPALPAAEAASPSVPLPSTFEHNLVSEVSLPSPVPLAVTQQVRDKRKENYNHTIFVYPKSAAETPENLRASARKVLRSCEPPPSILSTKDIQSGGLIITCRSKSDILKVKASLDSHDSFKTIVPLINKKLFIVFGVPVDVSDDEFIHDFEAAFPDNFSGHFRIKKSYNCSDTASKNIILEASPEVSPMIQKRRRVCIQLCNCLVKEYHRVKRCFHCQRIGHLQFRCKETPRCSRCSEEHVNECSNEPKIPQEKQNLLVPEFDEDDDEDKIAATYGMGNRGASLWTLVGGKLNTRFSVSNQNLDTVTLESGSNNWKVSNPSLVNLPDENSINMGNPQAGAQQAATSKLLPRTSSDTSAIKKAIKKFPMKRPHLRRKGHNHPQNRWVAFHATPGREEDHEVLSLYKGEKPPSDLLGTVPTQRRQSFDERSLAALRDKASSRFQSLPDVKKFALEKGADAIEWDDLVAEDQENLSTANLLLAHDGGEDSIDENYGNVIEPPKLTFTRASLTPCPSSEESLEHFGENLGLQQASSLTSIHELQDLGSDAKSSGKK</sequence>